<dbReference type="PANTHER" id="PTHR28173:SF1">
    <property type="entry name" value="RIBONUCLEASES P_MRP PROTEIN SUBUNIT POP8"/>
    <property type="match status" value="1"/>
</dbReference>
<dbReference type="EMBL" id="JBBPEH010000009">
    <property type="protein sequence ID" value="KAK7533930.1"/>
    <property type="molecule type" value="Genomic_DNA"/>
</dbReference>
<proteinExistence type="predicted"/>
<sequence>MPSTLPLSQPPAKTTTTTTTPATATATTRTQHTYTPSPHLYIHLTYHAPQTASASTSSTAVVDPITLRQALTAALRQHHGHHGAAIPLDILYVGASAPCTSSTSSSSSSSAAPSPATATHIITHTIIRAPLADGAAVVGACGAWVGETAGGSGGRMAALGARGEEEAAARSRWVVRGWDGALARLVHGDGNELFG</sequence>
<feature type="compositionally biased region" description="Low complexity" evidence="1">
    <location>
        <begin position="10"/>
        <end position="34"/>
    </location>
</feature>
<evidence type="ECO:0000313" key="4">
    <source>
        <dbReference type="Proteomes" id="UP001360953"/>
    </source>
</evidence>
<accession>A0ABR1LGX5</accession>
<dbReference type="InterPro" id="IPR049128">
    <property type="entry name" value="Pop8-like_dom"/>
</dbReference>
<keyword evidence="4" id="KW-1185">Reference proteome</keyword>
<dbReference type="Proteomes" id="UP001360953">
    <property type="component" value="Unassembled WGS sequence"/>
</dbReference>
<comment type="caution">
    <text evidence="3">The sequence shown here is derived from an EMBL/GenBank/DDBJ whole genome shotgun (WGS) entry which is preliminary data.</text>
</comment>
<evidence type="ECO:0000256" key="1">
    <source>
        <dbReference type="SAM" id="MobiDB-lite"/>
    </source>
</evidence>
<gene>
    <name evidence="3" type="ORF">J3D65DRAFT_660345</name>
</gene>
<protein>
    <recommendedName>
        <fullName evidence="2">Ribonucleases P/MRP subunit Pop8-like domain-containing protein</fullName>
    </recommendedName>
</protein>
<dbReference type="Pfam" id="PF20976">
    <property type="entry name" value="Pop8"/>
    <property type="match status" value="1"/>
</dbReference>
<dbReference type="PANTHER" id="PTHR28173">
    <property type="entry name" value="RIBONUCLEASES P/MRP PROTEIN SUBUNIT POP8"/>
    <property type="match status" value="1"/>
</dbReference>
<dbReference type="GeneID" id="92035477"/>
<name>A0ABR1LGX5_9PEZI</name>
<dbReference type="RefSeq" id="XP_066652969.1">
    <property type="nucleotide sequence ID" value="XM_066802571.1"/>
</dbReference>
<evidence type="ECO:0000259" key="2">
    <source>
        <dbReference type="Pfam" id="PF20976"/>
    </source>
</evidence>
<organism evidence="3 4">
    <name type="scientific">Phyllosticta citribraziliensis</name>
    <dbReference type="NCBI Taxonomy" id="989973"/>
    <lineage>
        <taxon>Eukaryota</taxon>
        <taxon>Fungi</taxon>
        <taxon>Dikarya</taxon>
        <taxon>Ascomycota</taxon>
        <taxon>Pezizomycotina</taxon>
        <taxon>Dothideomycetes</taxon>
        <taxon>Dothideomycetes incertae sedis</taxon>
        <taxon>Botryosphaeriales</taxon>
        <taxon>Phyllostictaceae</taxon>
        <taxon>Phyllosticta</taxon>
    </lineage>
</organism>
<evidence type="ECO:0000313" key="3">
    <source>
        <dbReference type="EMBL" id="KAK7533930.1"/>
    </source>
</evidence>
<reference evidence="3 4" key="1">
    <citation type="submission" date="2024-04" db="EMBL/GenBank/DDBJ databases">
        <title>Phyllosticta paracitricarpa is synonymous to the EU quarantine fungus P. citricarpa based on phylogenomic analyses.</title>
        <authorList>
            <consortium name="Lawrence Berkeley National Laboratory"/>
            <person name="Van ingen-buijs V.A."/>
            <person name="Van westerhoven A.C."/>
            <person name="Haridas S."/>
            <person name="Skiadas P."/>
            <person name="Martin F."/>
            <person name="Groenewald J.Z."/>
            <person name="Crous P.W."/>
            <person name="Seidl M.F."/>
        </authorList>
    </citation>
    <scope>NUCLEOTIDE SEQUENCE [LARGE SCALE GENOMIC DNA]</scope>
    <source>
        <strain evidence="3 4">CPC 17464</strain>
    </source>
</reference>
<dbReference type="InterPro" id="IPR020347">
    <property type="entry name" value="Pop8"/>
</dbReference>
<feature type="region of interest" description="Disordered" evidence="1">
    <location>
        <begin position="1"/>
        <end position="34"/>
    </location>
</feature>
<feature type="domain" description="Ribonucleases P/MRP subunit Pop8-like" evidence="2">
    <location>
        <begin position="40"/>
        <end position="93"/>
    </location>
</feature>